<comment type="similarity">
    <text evidence="6">Belongs to the PINc/VapC protein family.</text>
</comment>
<keyword evidence="2 6" id="KW-0540">Nuclease</keyword>
<keyword evidence="1 6" id="KW-1277">Toxin-antitoxin system</keyword>
<evidence type="ECO:0000256" key="4">
    <source>
        <dbReference type="ARBA" id="ARBA00022801"/>
    </source>
</evidence>
<dbReference type="GO" id="GO:0090729">
    <property type="term" value="F:toxin activity"/>
    <property type="evidence" value="ECO:0007669"/>
    <property type="project" value="UniProtKB-KW"/>
</dbReference>
<dbReference type="GO" id="GO:0016787">
    <property type="term" value="F:hydrolase activity"/>
    <property type="evidence" value="ECO:0007669"/>
    <property type="project" value="UniProtKB-KW"/>
</dbReference>
<dbReference type="CDD" id="cd09873">
    <property type="entry name" value="PIN_Pae0151-like"/>
    <property type="match status" value="1"/>
</dbReference>
<keyword evidence="4 6" id="KW-0378">Hydrolase</keyword>
<accession>A0A9D2EFZ2</accession>
<feature type="binding site" evidence="6">
    <location>
        <position position="5"/>
    </location>
    <ligand>
        <name>Mg(2+)</name>
        <dbReference type="ChEBI" id="CHEBI:18420"/>
    </ligand>
</feature>
<evidence type="ECO:0000256" key="1">
    <source>
        <dbReference type="ARBA" id="ARBA00022649"/>
    </source>
</evidence>
<dbReference type="Gene3D" id="3.40.50.1010">
    <property type="entry name" value="5'-nuclease"/>
    <property type="match status" value="1"/>
</dbReference>
<reference evidence="8" key="2">
    <citation type="submission" date="2021-04" db="EMBL/GenBank/DDBJ databases">
        <authorList>
            <person name="Gilroy R."/>
        </authorList>
    </citation>
    <scope>NUCLEOTIDE SEQUENCE</scope>
    <source>
        <strain evidence="8">ChiGjej4B4-7305</strain>
    </source>
</reference>
<gene>
    <name evidence="6" type="primary">vapC</name>
    <name evidence="8" type="ORF">H9815_13390</name>
</gene>
<dbReference type="HAMAP" id="MF_00265">
    <property type="entry name" value="VapC_Nob1"/>
    <property type="match status" value="1"/>
</dbReference>
<comment type="caution">
    <text evidence="8">The sequence shown here is derived from an EMBL/GenBank/DDBJ whole genome shotgun (WGS) entry which is preliminary data.</text>
</comment>
<dbReference type="Pfam" id="PF01850">
    <property type="entry name" value="PIN"/>
    <property type="match status" value="1"/>
</dbReference>
<name>A0A9D2EFZ2_9MICO</name>
<dbReference type="EMBL" id="DXBY01000228">
    <property type="protein sequence ID" value="HIZ36762.1"/>
    <property type="molecule type" value="Genomic_DNA"/>
</dbReference>
<dbReference type="SUPFAM" id="SSF88723">
    <property type="entry name" value="PIN domain-like"/>
    <property type="match status" value="1"/>
</dbReference>
<evidence type="ECO:0000259" key="7">
    <source>
        <dbReference type="Pfam" id="PF01850"/>
    </source>
</evidence>
<dbReference type="InterPro" id="IPR044153">
    <property type="entry name" value="PIN_Pae0151-like"/>
</dbReference>
<evidence type="ECO:0000256" key="3">
    <source>
        <dbReference type="ARBA" id="ARBA00022723"/>
    </source>
</evidence>
<dbReference type="InterPro" id="IPR002716">
    <property type="entry name" value="PIN_dom"/>
</dbReference>
<dbReference type="EC" id="3.1.-.-" evidence="6"/>
<dbReference type="PANTHER" id="PTHR35901:SF1">
    <property type="entry name" value="EXONUCLEASE VAPC9"/>
    <property type="match status" value="1"/>
</dbReference>
<comment type="cofactor">
    <cofactor evidence="6">
        <name>Mg(2+)</name>
        <dbReference type="ChEBI" id="CHEBI:18420"/>
    </cofactor>
</comment>
<keyword evidence="5 6" id="KW-0460">Magnesium</keyword>
<keyword evidence="6" id="KW-0800">Toxin</keyword>
<comment type="function">
    <text evidence="6">Toxic component of a toxin-antitoxin (TA) system. An RNase.</text>
</comment>
<evidence type="ECO:0000256" key="2">
    <source>
        <dbReference type="ARBA" id="ARBA00022722"/>
    </source>
</evidence>
<dbReference type="GO" id="GO:0000287">
    <property type="term" value="F:magnesium ion binding"/>
    <property type="evidence" value="ECO:0007669"/>
    <property type="project" value="UniProtKB-UniRule"/>
</dbReference>
<dbReference type="InterPro" id="IPR022907">
    <property type="entry name" value="VapC_family"/>
</dbReference>
<sequence length="129" mass="13926">MIVVDASAVVDALTGVDGGADLRDFLGDKDLHAPTLLDFEVVSAVRGLALGRHLSVPRAEEVLSDFDDLPLHRWHAAAGQRLRTFTLRDNLSAYDAAYIALAEALECPLLTRDARVRRASGHAAQVIVL</sequence>
<reference evidence="8" key="1">
    <citation type="journal article" date="2021" name="PeerJ">
        <title>Extensive microbial diversity within the chicken gut microbiome revealed by metagenomics and culture.</title>
        <authorList>
            <person name="Gilroy R."/>
            <person name="Ravi A."/>
            <person name="Getino M."/>
            <person name="Pursley I."/>
            <person name="Horton D.L."/>
            <person name="Alikhan N.F."/>
            <person name="Baker D."/>
            <person name="Gharbi K."/>
            <person name="Hall N."/>
            <person name="Watson M."/>
            <person name="Adriaenssens E.M."/>
            <person name="Foster-Nyarko E."/>
            <person name="Jarju S."/>
            <person name="Secka A."/>
            <person name="Antonio M."/>
            <person name="Oren A."/>
            <person name="Chaudhuri R.R."/>
            <person name="La Ragione R."/>
            <person name="Hildebrand F."/>
            <person name="Pallen M.J."/>
        </authorList>
    </citation>
    <scope>NUCLEOTIDE SEQUENCE</scope>
    <source>
        <strain evidence="8">ChiGjej4B4-7305</strain>
    </source>
</reference>
<dbReference type="PANTHER" id="PTHR35901">
    <property type="entry name" value="RIBONUCLEASE VAPC3"/>
    <property type="match status" value="1"/>
</dbReference>
<dbReference type="InterPro" id="IPR029060">
    <property type="entry name" value="PIN-like_dom_sf"/>
</dbReference>
<dbReference type="Proteomes" id="UP000824037">
    <property type="component" value="Unassembled WGS sequence"/>
</dbReference>
<evidence type="ECO:0000256" key="6">
    <source>
        <dbReference type="HAMAP-Rule" id="MF_00265"/>
    </source>
</evidence>
<dbReference type="GO" id="GO:0004540">
    <property type="term" value="F:RNA nuclease activity"/>
    <property type="evidence" value="ECO:0007669"/>
    <property type="project" value="InterPro"/>
</dbReference>
<feature type="binding site" evidence="6">
    <location>
        <position position="95"/>
    </location>
    <ligand>
        <name>Mg(2+)</name>
        <dbReference type="ChEBI" id="CHEBI:18420"/>
    </ligand>
</feature>
<evidence type="ECO:0000256" key="5">
    <source>
        <dbReference type="ARBA" id="ARBA00022842"/>
    </source>
</evidence>
<proteinExistence type="inferred from homology"/>
<evidence type="ECO:0000313" key="9">
    <source>
        <dbReference type="Proteomes" id="UP000824037"/>
    </source>
</evidence>
<feature type="domain" description="PIN" evidence="7">
    <location>
        <begin position="2"/>
        <end position="119"/>
    </location>
</feature>
<protein>
    <recommendedName>
        <fullName evidence="6">Ribonuclease VapC</fullName>
        <shortName evidence="6">RNase VapC</shortName>
        <ecNumber evidence="6">3.1.-.-</ecNumber>
    </recommendedName>
    <alternativeName>
        <fullName evidence="6">Toxin VapC</fullName>
    </alternativeName>
</protein>
<organism evidence="8 9">
    <name type="scientific">Candidatus Ruania gallistercoris</name>
    <dbReference type="NCBI Taxonomy" id="2838746"/>
    <lineage>
        <taxon>Bacteria</taxon>
        <taxon>Bacillati</taxon>
        <taxon>Actinomycetota</taxon>
        <taxon>Actinomycetes</taxon>
        <taxon>Micrococcales</taxon>
        <taxon>Ruaniaceae</taxon>
        <taxon>Ruania</taxon>
    </lineage>
</organism>
<evidence type="ECO:0000313" key="8">
    <source>
        <dbReference type="EMBL" id="HIZ36762.1"/>
    </source>
</evidence>
<keyword evidence="3 6" id="KW-0479">Metal-binding</keyword>
<dbReference type="InterPro" id="IPR051619">
    <property type="entry name" value="TypeII_TA_RNase_PINc/VapC"/>
</dbReference>
<dbReference type="AlphaFoldDB" id="A0A9D2EFZ2"/>